<keyword evidence="5 8" id="KW-0460">Magnesium</keyword>
<dbReference type="EMBL" id="BRXS01000001">
    <property type="protein sequence ID" value="GLC24283.1"/>
    <property type="molecule type" value="Genomic_DNA"/>
</dbReference>
<dbReference type="GO" id="GO:0046872">
    <property type="term" value="F:metal ion binding"/>
    <property type="evidence" value="ECO:0007669"/>
    <property type="project" value="UniProtKB-KW"/>
</dbReference>
<evidence type="ECO:0000256" key="3">
    <source>
        <dbReference type="ARBA" id="ARBA00022723"/>
    </source>
</evidence>
<dbReference type="HAMAP" id="MF_00316">
    <property type="entry name" value="MobA"/>
    <property type="match status" value="1"/>
</dbReference>
<comment type="caution">
    <text evidence="11">The sequence shown here is derived from an EMBL/GenBank/DDBJ whole genome shotgun (WGS) entry which is preliminary data.</text>
</comment>
<comment type="similarity">
    <text evidence="8">Belongs to the MobA family.</text>
</comment>
<keyword evidence="4 8" id="KW-0547">Nucleotide-binding</keyword>
<evidence type="ECO:0000259" key="10">
    <source>
        <dbReference type="Pfam" id="PF12804"/>
    </source>
</evidence>
<evidence type="ECO:0000256" key="8">
    <source>
        <dbReference type="HAMAP-Rule" id="MF_00316"/>
    </source>
</evidence>
<accession>A0AA37V9C3</accession>
<comment type="caution">
    <text evidence="8">Lacks conserved residue(s) required for the propagation of feature annotation.</text>
</comment>
<comment type="function">
    <text evidence="8">Transfers a GMP moiety from GTP to Mo-molybdopterin (Mo-MPT) cofactor (Moco or molybdenum cofactor) to form Mo-molybdopterin guanine dinucleotide (Mo-MGD) cofactor.</text>
</comment>
<feature type="binding site" evidence="8">
    <location>
        <begin position="19"/>
        <end position="21"/>
    </location>
    <ligand>
        <name>GTP</name>
        <dbReference type="ChEBI" id="CHEBI:37565"/>
    </ligand>
</feature>
<dbReference type="GO" id="GO:0061603">
    <property type="term" value="F:molybdenum cofactor guanylyltransferase activity"/>
    <property type="evidence" value="ECO:0007669"/>
    <property type="project" value="UniProtKB-EC"/>
</dbReference>
<dbReference type="AlphaFoldDB" id="A0AA37V9C3"/>
<dbReference type="CDD" id="cd02503">
    <property type="entry name" value="MobA"/>
    <property type="match status" value="1"/>
</dbReference>
<comment type="catalytic activity">
    <reaction evidence="8">
        <text>Mo-molybdopterin + GTP + H(+) = Mo-molybdopterin guanine dinucleotide + diphosphate</text>
        <dbReference type="Rhea" id="RHEA:34243"/>
        <dbReference type="ChEBI" id="CHEBI:15378"/>
        <dbReference type="ChEBI" id="CHEBI:33019"/>
        <dbReference type="ChEBI" id="CHEBI:37565"/>
        <dbReference type="ChEBI" id="CHEBI:71302"/>
        <dbReference type="ChEBI" id="CHEBI:71310"/>
        <dbReference type="EC" id="2.7.7.77"/>
    </reaction>
</comment>
<dbReference type="RefSeq" id="WP_284348731.1">
    <property type="nucleotide sequence ID" value="NZ_BRXS01000001.1"/>
</dbReference>
<evidence type="ECO:0000256" key="6">
    <source>
        <dbReference type="ARBA" id="ARBA00023134"/>
    </source>
</evidence>
<dbReference type="Proteomes" id="UP001161325">
    <property type="component" value="Unassembled WGS sequence"/>
</dbReference>
<feature type="binding site" evidence="8">
    <location>
        <position position="32"/>
    </location>
    <ligand>
        <name>GTP</name>
        <dbReference type="ChEBI" id="CHEBI:37565"/>
    </ligand>
</feature>
<comment type="domain">
    <text evidence="8">The N-terminal domain determines nucleotide recognition and specific binding, while the C-terminal domain determines the specific binding to the target protein.</text>
</comment>
<dbReference type="GO" id="GO:0005525">
    <property type="term" value="F:GTP binding"/>
    <property type="evidence" value="ECO:0007669"/>
    <property type="project" value="UniProtKB-UniRule"/>
</dbReference>
<keyword evidence="2 8" id="KW-0808">Transferase</keyword>
<organism evidence="11 12">
    <name type="scientific">Roseisolibacter agri</name>
    <dbReference type="NCBI Taxonomy" id="2014610"/>
    <lineage>
        <taxon>Bacteria</taxon>
        <taxon>Pseudomonadati</taxon>
        <taxon>Gemmatimonadota</taxon>
        <taxon>Gemmatimonadia</taxon>
        <taxon>Gemmatimonadales</taxon>
        <taxon>Gemmatimonadaceae</taxon>
        <taxon>Roseisolibacter</taxon>
    </lineage>
</organism>
<feature type="binding site" evidence="8">
    <location>
        <position position="106"/>
    </location>
    <ligand>
        <name>Mg(2+)</name>
        <dbReference type="ChEBI" id="CHEBI:18420"/>
    </ligand>
</feature>
<dbReference type="GO" id="GO:0006777">
    <property type="term" value="P:Mo-molybdopterin cofactor biosynthetic process"/>
    <property type="evidence" value="ECO:0007669"/>
    <property type="project" value="UniProtKB-KW"/>
</dbReference>
<feature type="domain" description="MobA-like NTP transferase" evidence="10">
    <location>
        <begin position="16"/>
        <end position="163"/>
    </location>
</feature>
<dbReference type="EC" id="2.7.7.77" evidence="8"/>
<dbReference type="Gene3D" id="3.90.550.10">
    <property type="entry name" value="Spore Coat Polysaccharide Biosynthesis Protein SpsA, Chain A"/>
    <property type="match status" value="1"/>
</dbReference>
<evidence type="ECO:0000313" key="11">
    <source>
        <dbReference type="EMBL" id="GLC24283.1"/>
    </source>
</evidence>
<proteinExistence type="inferred from homology"/>
<evidence type="ECO:0000256" key="9">
    <source>
        <dbReference type="SAM" id="MobiDB-lite"/>
    </source>
</evidence>
<keyword evidence="7 8" id="KW-0501">Molybdenum cofactor biosynthesis</keyword>
<reference evidence="11" key="1">
    <citation type="submission" date="2022-08" db="EMBL/GenBank/DDBJ databases">
        <title>Draft genome sequencing of Roseisolibacter agri AW1220.</title>
        <authorList>
            <person name="Tobiishi Y."/>
            <person name="Tonouchi A."/>
        </authorList>
    </citation>
    <scope>NUCLEOTIDE SEQUENCE</scope>
    <source>
        <strain evidence="11">AW1220</strain>
    </source>
</reference>
<comment type="subcellular location">
    <subcellularLocation>
        <location evidence="8">Cytoplasm</location>
    </subcellularLocation>
</comment>
<evidence type="ECO:0000256" key="1">
    <source>
        <dbReference type="ARBA" id="ARBA00022490"/>
    </source>
</evidence>
<dbReference type="PANTHER" id="PTHR19136:SF81">
    <property type="entry name" value="MOLYBDENUM COFACTOR GUANYLYLTRANSFERASE"/>
    <property type="match status" value="1"/>
</dbReference>
<dbReference type="PANTHER" id="PTHR19136">
    <property type="entry name" value="MOLYBDENUM COFACTOR GUANYLYLTRANSFERASE"/>
    <property type="match status" value="1"/>
</dbReference>
<protein>
    <recommendedName>
        <fullName evidence="8">Probable molybdenum cofactor guanylyltransferase</fullName>
        <shortName evidence="8">MoCo guanylyltransferase</shortName>
        <ecNumber evidence="8">2.7.7.77</ecNumber>
    </recommendedName>
    <alternativeName>
        <fullName evidence="8">GTP:molybdopterin guanylyltransferase</fullName>
    </alternativeName>
    <alternativeName>
        <fullName evidence="8">Mo-MPT guanylyltransferase</fullName>
    </alternativeName>
    <alternativeName>
        <fullName evidence="8">Molybdopterin guanylyltransferase</fullName>
    </alternativeName>
    <alternativeName>
        <fullName evidence="8">Molybdopterin-guanine dinucleotide synthase</fullName>
        <shortName evidence="8">MGD synthase</shortName>
    </alternativeName>
</protein>
<keyword evidence="3 8" id="KW-0479">Metal-binding</keyword>
<comment type="cofactor">
    <cofactor evidence="8">
        <name>Mg(2+)</name>
        <dbReference type="ChEBI" id="CHEBI:18420"/>
    </cofactor>
</comment>
<keyword evidence="6 8" id="KW-0342">GTP-binding</keyword>
<evidence type="ECO:0000313" key="12">
    <source>
        <dbReference type="Proteomes" id="UP001161325"/>
    </source>
</evidence>
<evidence type="ECO:0000256" key="5">
    <source>
        <dbReference type="ARBA" id="ARBA00022842"/>
    </source>
</evidence>
<dbReference type="InterPro" id="IPR029044">
    <property type="entry name" value="Nucleotide-diphossugar_trans"/>
</dbReference>
<gene>
    <name evidence="8" type="primary">mobA</name>
    <name evidence="11" type="ORF">rosag_07960</name>
</gene>
<dbReference type="InterPro" id="IPR013482">
    <property type="entry name" value="Molybde_CF_guanTrfase"/>
</dbReference>
<keyword evidence="12" id="KW-1185">Reference proteome</keyword>
<dbReference type="Pfam" id="PF12804">
    <property type="entry name" value="NTP_transf_3"/>
    <property type="match status" value="1"/>
</dbReference>
<feature type="binding site" evidence="8">
    <location>
        <position position="78"/>
    </location>
    <ligand>
        <name>GTP</name>
        <dbReference type="ChEBI" id="CHEBI:37565"/>
    </ligand>
</feature>
<evidence type="ECO:0000256" key="2">
    <source>
        <dbReference type="ARBA" id="ARBA00022679"/>
    </source>
</evidence>
<evidence type="ECO:0000256" key="7">
    <source>
        <dbReference type="ARBA" id="ARBA00023150"/>
    </source>
</evidence>
<feature type="region of interest" description="Disordered" evidence="9">
    <location>
        <begin position="209"/>
        <end position="228"/>
    </location>
</feature>
<evidence type="ECO:0000256" key="4">
    <source>
        <dbReference type="ARBA" id="ARBA00022741"/>
    </source>
</evidence>
<keyword evidence="1 8" id="KW-0963">Cytoplasm</keyword>
<sequence length="228" mass="23425">MAHREPRDERAPRPTGVILAGGRASRFGGRPKGLETLGGARIVDRVAAALRAACDPLLLVAHAPDAGDWLPGVRVVGDVHRDMGALGGLHAALWHARAPVLVVAWDMPFVTPALLDALLALGRAGARAALSLHPDGHAEPLCAYYDAACVREAEALLRAGERRAAALGGAVGAVMLGGTALAALGDPRTLLASVNTPDDLARAARAYRTAGGVSPEDVSSPSSSAWRT</sequence>
<name>A0AA37V9C3_9BACT</name>
<dbReference type="SUPFAM" id="SSF53448">
    <property type="entry name" value="Nucleotide-diphospho-sugar transferases"/>
    <property type="match status" value="1"/>
</dbReference>
<feature type="binding site" evidence="8">
    <location>
        <position position="106"/>
    </location>
    <ligand>
        <name>GTP</name>
        <dbReference type="ChEBI" id="CHEBI:37565"/>
    </ligand>
</feature>
<dbReference type="InterPro" id="IPR025877">
    <property type="entry name" value="MobA-like_NTP_Trfase"/>
</dbReference>
<dbReference type="GO" id="GO:0005737">
    <property type="term" value="C:cytoplasm"/>
    <property type="evidence" value="ECO:0007669"/>
    <property type="project" value="UniProtKB-SubCell"/>
</dbReference>